<sequence>MAASGQRRAAASALVRAEDDLAAATPDDDEPGRVFFFGEASLAHETACALRDSGDLTGAQREFKRSVRTRKASDFTRTHAVTLGYLGSVQARRGAIEEACSTWSKALDAMDGIQSARVRRTALDMRRALSPVGKRGISAVSELDRRASEYLIESA</sequence>
<organism evidence="1 2">
    <name type="scientific">Streptomyces carpaticus</name>
    <dbReference type="NCBI Taxonomy" id="285558"/>
    <lineage>
        <taxon>Bacteria</taxon>
        <taxon>Bacillati</taxon>
        <taxon>Actinomycetota</taxon>
        <taxon>Actinomycetes</taxon>
        <taxon>Kitasatosporales</taxon>
        <taxon>Streptomycetaceae</taxon>
        <taxon>Streptomyces</taxon>
    </lineage>
</organism>
<dbReference type="EMBL" id="JBHGBT010000005">
    <property type="protein sequence ID" value="MFB4194121.1"/>
    <property type="molecule type" value="Genomic_DNA"/>
</dbReference>
<dbReference type="Gene3D" id="1.25.40.10">
    <property type="entry name" value="Tetratricopeptide repeat domain"/>
    <property type="match status" value="1"/>
</dbReference>
<reference evidence="1 2" key="1">
    <citation type="submission" date="2024-09" db="EMBL/GenBank/DDBJ databases">
        <title>Draft genome sequence of multifaceted antimicrobials producing Streptomyces sp. strain FH1.</title>
        <authorList>
            <person name="Hassan F."/>
            <person name="Ali H."/>
            <person name="Hassan N."/>
            <person name="Nawaz A."/>
        </authorList>
    </citation>
    <scope>NUCLEOTIDE SEQUENCE [LARGE SCALE GENOMIC DNA]</scope>
    <source>
        <strain evidence="1 2">FH1</strain>
    </source>
</reference>
<name>A0ABV4ZJ24_9ACTN</name>
<dbReference type="Proteomes" id="UP001577267">
    <property type="component" value="Unassembled WGS sequence"/>
</dbReference>
<dbReference type="SUPFAM" id="SSF48452">
    <property type="entry name" value="TPR-like"/>
    <property type="match status" value="1"/>
</dbReference>
<gene>
    <name evidence="1" type="ORF">ACE11A_07110</name>
</gene>
<evidence type="ECO:0000313" key="2">
    <source>
        <dbReference type="Proteomes" id="UP001577267"/>
    </source>
</evidence>
<dbReference type="RefSeq" id="WP_375062157.1">
    <property type="nucleotide sequence ID" value="NZ_JBHGBT010000005.1"/>
</dbReference>
<keyword evidence="2" id="KW-1185">Reference proteome</keyword>
<protein>
    <recommendedName>
        <fullName evidence="3">Tetratricopeptide repeat protein</fullName>
    </recommendedName>
</protein>
<accession>A0ABV4ZJ24</accession>
<dbReference type="InterPro" id="IPR011990">
    <property type="entry name" value="TPR-like_helical_dom_sf"/>
</dbReference>
<comment type="caution">
    <text evidence="1">The sequence shown here is derived from an EMBL/GenBank/DDBJ whole genome shotgun (WGS) entry which is preliminary data.</text>
</comment>
<proteinExistence type="predicted"/>
<evidence type="ECO:0008006" key="3">
    <source>
        <dbReference type="Google" id="ProtNLM"/>
    </source>
</evidence>
<evidence type="ECO:0000313" key="1">
    <source>
        <dbReference type="EMBL" id="MFB4194121.1"/>
    </source>
</evidence>